<dbReference type="Proteomes" id="UP000550508">
    <property type="component" value="Unassembled WGS sequence"/>
</dbReference>
<dbReference type="Gene3D" id="1.10.10.10">
    <property type="entry name" value="Winged helix-like DNA-binding domain superfamily/Winged helix DNA-binding domain"/>
    <property type="match status" value="1"/>
</dbReference>
<evidence type="ECO:0000313" key="4">
    <source>
        <dbReference type="Proteomes" id="UP000550508"/>
    </source>
</evidence>
<protein>
    <submittedName>
        <fullName evidence="3">AAA family ATPase</fullName>
    </submittedName>
</protein>
<evidence type="ECO:0000259" key="2">
    <source>
        <dbReference type="SMART" id="SM00382"/>
    </source>
</evidence>
<organism evidence="3 4">
    <name type="scientific">Phyllobacterium pellucidum</name>
    <dbReference type="NCBI Taxonomy" id="2740464"/>
    <lineage>
        <taxon>Bacteria</taxon>
        <taxon>Pseudomonadati</taxon>
        <taxon>Pseudomonadota</taxon>
        <taxon>Alphaproteobacteria</taxon>
        <taxon>Hyphomicrobiales</taxon>
        <taxon>Phyllobacteriaceae</taxon>
        <taxon>Phyllobacterium</taxon>
    </lineage>
</organism>
<keyword evidence="4" id="KW-1185">Reference proteome</keyword>
<dbReference type="SUPFAM" id="SSF52540">
    <property type="entry name" value="P-loop containing nucleoside triphosphate hydrolases"/>
    <property type="match status" value="1"/>
</dbReference>
<dbReference type="InterPro" id="IPR036390">
    <property type="entry name" value="WH_DNA-bd_sf"/>
</dbReference>
<comment type="caution">
    <text evidence="3">The sequence shown here is derived from an EMBL/GenBank/DDBJ whole genome shotgun (WGS) entry which is preliminary data.</text>
</comment>
<dbReference type="Pfam" id="PF13481">
    <property type="entry name" value="AAA_25"/>
    <property type="match status" value="1"/>
</dbReference>
<dbReference type="RefSeq" id="WP_174208497.1">
    <property type="nucleotide sequence ID" value="NZ_JABUMX010000008.1"/>
</dbReference>
<proteinExistence type="predicted"/>
<dbReference type="EMBL" id="JABUMX010000008">
    <property type="protein sequence ID" value="NTS33890.1"/>
    <property type="molecule type" value="Genomic_DNA"/>
</dbReference>
<reference evidence="3 4" key="1">
    <citation type="submission" date="2020-05" db="EMBL/GenBank/DDBJ databases">
        <authorList>
            <person name="Kim M.K."/>
        </authorList>
    </citation>
    <scope>NUCLEOTIDE SEQUENCE [LARGE SCALE GENOMIC DNA]</scope>
    <source>
        <strain evidence="3 4">BT25</strain>
    </source>
</reference>
<sequence length="404" mass="44486">MTTDTIFGVSSPQSQDTLSKILQFGNRRLVNPASIAKYQLTRSEFQSGKADINSTTRPASQANKRRILSSTSFVSTWHPPEFVIDGIFQKRYLYTLTGPTGTGKTAIAQRLALHVALGWQLDQHAIEQGRVLYFAGENPDDIKTRWKALNEELGLDERAVPVDWIEGAFKLTEREVGDLVREAELAGQRYSLVIVDTVQAYFPGDDSNNNEQMKDYSQTLRRLLSLPGGPAVVALAHPNKKGDQSVPYGGGSLLNDIDANAYLSKKDGRITLAAHSKWRGPPFDPIAFSLTVFDTPKLRDTKQRPIRSVIARVVSAGVHDTTRKLLAALQAQPEATLAQLAEAIGLIEPTKSAATSKVDRALKSLETKGLLRKEGKRWVLTEKGVESFSGEKPFDTKTKGEEDV</sequence>
<dbReference type="SMART" id="SM00382">
    <property type="entry name" value="AAA"/>
    <property type="match status" value="1"/>
</dbReference>
<dbReference type="InterPro" id="IPR027417">
    <property type="entry name" value="P-loop_NTPase"/>
</dbReference>
<evidence type="ECO:0000313" key="3">
    <source>
        <dbReference type="EMBL" id="NTS33890.1"/>
    </source>
</evidence>
<accession>A0A849W1D4</accession>
<dbReference type="SUPFAM" id="SSF46785">
    <property type="entry name" value="Winged helix' DNA-binding domain"/>
    <property type="match status" value="1"/>
</dbReference>
<dbReference type="GO" id="GO:0003677">
    <property type="term" value="F:DNA binding"/>
    <property type="evidence" value="ECO:0007669"/>
    <property type="project" value="UniProtKB-KW"/>
</dbReference>
<keyword evidence="1" id="KW-0238">DNA-binding</keyword>
<dbReference type="InterPro" id="IPR003593">
    <property type="entry name" value="AAA+_ATPase"/>
</dbReference>
<name>A0A849W1D4_9HYPH</name>
<dbReference type="Gene3D" id="3.40.50.300">
    <property type="entry name" value="P-loop containing nucleotide triphosphate hydrolases"/>
    <property type="match status" value="1"/>
</dbReference>
<feature type="domain" description="AAA+ ATPase" evidence="2">
    <location>
        <begin position="90"/>
        <end position="267"/>
    </location>
</feature>
<gene>
    <name evidence="3" type="ORF">HQ945_21760</name>
</gene>
<evidence type="ECO:0000256" key="1">
    <source>
        <dbReference type="ARBA" id="ARBA00023125"/>
    </source>
</evidence>
<dbReference type="InterPro" id="IPR036388">
    <property type="entry name" value="WH-like_DNA-bd_sf"/>
</dbReference>
<dbReference type="AlphaFoldDB" id="A0A849W1D4"/>